<reference evidence="3" key="1">
    <citation type="journal article" date="2014" name="Genome Announc.">
        <title>Genome Sequence of Arthrobacter siccitolerans 4J27, a Xeroprotectant-Producing Desiccation-Tolerant Microorganism.</title>
        <authorList>
            <person name="Manzanera M."/>
            <person name="Santa-Cruz-Calvo L."/>
            <person name="Vilchez J.I."/>
            <person name="Garcia-Fontana C."/>
            <person name="Silva-Castro G.A."/>
            <person name="Calvo C."/>
            <person name="Gonzalez-Lopez J."/>
        </authorList>
    </citation>
    <scope>NUCLEOTIDE SEQUENCE [LARGE SCALE GENOMIC DNA]</scope>
    <source>
        <strain evidence="3">4J27</strain>
    </source>
</reference>
<feature type="compositionally biased region" description="Basic and acidic residues" evidence="1">
    <location>
        <begin position="40"/>
        <end position="67"/>
    </location>
</feature>
<evidence type="ECO:0000256" key="1">
    <source>
        <dbReference type="SAM" id="MobiDB-lite"/>
    </source>
</evidence>
<dbReference type="OrthoDB" id="4954133at2"/>
<evidence type="ECO:0000313" key="3">
    <source>
        <dbReference type="Proteomes" id="UP000035722"/>
    </source>
</evidence>
<feature type="compositionally biased region" description="Basic and acidic residues" evidence="1">
    <location>
        <begin position="20"/>
        <end position="30"/>
    </location>
</feature>
<name>A0A024H659_9MICC</name>
<proteinExistence type="predicted"/>
<gene>
    <name evidence="2" type="ORF">ARTSIC4J27_3239</name>
</gene>
<dbReference type="AlphaFoldDB" id="A0A024H659"/>
<feature type="region of interest" description="Disordered" evidence="1">
    <location>
        <begin position="1"/>
        <end position="67"/>
    </location>
</feature>
<comment type="caution">
    <text evidence="2">The sequence shown here is derived from an EMBL/GenBank/DDBJ whole genome shotgun (WGS) entry which is preliminary data.</text>
</comment>
<keyword evidence="3" id="KW-1185">Reference proteome</keyword>
<dbReference type="RefSeq" id="WP_050056120.1">
    <property type="nucleotide sequence ID" value="NZ_CAQI01000048.1"/>
</dbReference>
<protein>
    <submittedName>
        <fullName evidence="2">Uncharacterized protein</fullName>
    </submittedName>
</protein>
<organism evidence="2 3">
    <name type="scientific">Pseudarthrobacter siccitolerans</name>
    <dbReference type="NCBI Taxonomy" id="861266"/>
    <lineage>
        <taxon>Bacteria</taxon>
        <taxon>Bacillati</taxon>
        <taxon>Actinomycetota</taxon>
        <taxon>Actinomycetes</taxon>
        <taxon>Micrococcales</taxon>
        <taxon>Micrococcaceae</taxon>
        <taxon>Pseudarthrobacter</taxon>
    </lineage>
</organism>
<dbReference type="EMBL" id="CAQI01000048">
    <property type="protein sequence ID" value="CCQ47259.1"/>
    <property type="molecule type" value="Genomic_DNA"/>
</dbReference>
<dbReference type="Proteomes" id="UP000035722">
    <property type="component" value="Unassembled WGS sequence"/>
</dbReference>
<dbReference type="STRING" id="861266.ARTSIC4J27_3239"/>
<sequence>MGENSEPVDGAAPSTGVNDHAWEREHRHPTAEQARSIGYRRRDAEAKLEQRLREARDKPEPENEEPK</sequence>
<accession>A0A024H659</accession>
<evidence type="ECO:0000313" key="2">
    <source>
        <dbReference type="EMBL" id="CCQ47259.1"/>
    </source>
</evidence>